<evidence type="ECO:0000313" key="1">
    <source>
        <dbReference type="EMBL" id="KAF3494509.1"/>
    </source>
</evidence>
<name>A0ABQ7AA13_BRACR</name>
<organism evidence="1 2">
    <name type="scientific">Brassica cretica</name>
    <name type="common">Mustard</name>
    <dbReference type="NCBI Taxonomy" id="69181"/>
    <lineage>
        <taxon>Eukaryota</taxon>
        <taxon>Viridiplantae</taxon>
        <taxon>Streptophyta</taxon>
        <taxon>Embryophyta</taxon>
        <taxon>Tracheophyta</taxon>
        <taxon>Spermatophyta</taxon>
        <taxon>Magnoliopsida</taxon>
        <taxon>eudicotyledons</taxon>
        <taxon>Gunneridae</taxon>
        <taxon>Pentapetalae</taxon>
        <taxon>rosids</taxon>
        <taxon>malvids</taxon>
        <taxon>Brassicales</taxon>
        <taxon>Brassicaceae</taxon>
        <taxon>Brassiceae</taxon>
        <taxon>Brassica</taxon>
    </lineage>
</organism>
<protein>
    <submittedName>
        <fullName evidence="1">Uncharacterized protein</fullName>
    </submittedName>
</protein>
<dbReference type="PANTHER" id="PTHR42704">
    <property type="entry name" value="RIBULOSE BISPHOSPHATE CARBOXYLASE"/>
    <property type="match status" value="1"/>
</dbReference>
<evidence type="ECO:0000313" key="2">
    <source>
        <dbReference type="Proteomes" id="UP000266723"/>
    </source>
</evidence>
<comment type="caution">
    <text evidence="1">The sequence shown here is derived from an EMBL/GenBank/DDBJ whole genome shotgun (WGS) entry which is preliminary data.</text>
</comment>
<dbReference type="InterPro" id="IPR033966">
    <property type="entry name" value="RuBisCO"/>
</dbReference>
<reference evidence="1 2" key="1">
    <citation type="journal article" date="2020" name="BMC Genomics">
        <title>Intraspecific diversification of the crop wild relative Brassica cretica Lam. using demographic model selection.</title>
        <authorList>
            <person name="Kioukis A."/>
            <person name="Michalopoulou V.A."/>
            <person name="Briers L."/>
            <person name="Pirintsos S."/>
            <person name="Studholme D.J."/>
            <person name="Pavlidis P."/>
            <person name="Sarris P.F."/>
        </authorList>
    </citation>
    <scope>NUCLEOTIDE SEQUENCE [LARGE SCALE GENOMIC DNA]</scope>
    <source>
        <strain evidence="2">cv. PFS-1207/04</strain>
    </source>
</reference>
<sequence length="276" mass="31429">MEGSIYRKFSISRRKGAILGPDLENSTAGNRGSFSAGILGTGVPFSGDPEAGVLPWVWKNSIPEWSNPNSRQNRKEVDLLRDDYVEKDRSRGIFFTQDWVSLPGVLPVASGADRLDQKGTSRQRLHVAKGHELPTVVTYQRMQVTKRYEIPRVASIKGYEDQRVPMTKGCIMIPRMQCIVIKDLRSCRDPRGVGTNLINECIGWYEQIMYVVWVKSQGRSGQMTTHQFQVIQKDFGLCMSQEMPDVYPYPFKDFSKVTYACGDAVKQEQFELMEDR</sequence>
<dbReference type="Proteomes" id="UP000266723">
    <property type="component" value="Unassembled WGS sequence"/>
</dbReference>
<dbReference type="Gene3D" id="3.20.20.110">
    <property type="entry name" value="Ribulose bisphosphate carboxylase, large subunit, C-terminal domain"/>
    <property type="match status" value="1"/>
</dbReference>
<accession>A0ABQ7AA13</accession>
<keyword evidence="2" id="KW-1185">Reference proteome</keyword>
<dbReference type="EMBL" id="QGKV02002055">
    <property type="protein sequence ID" value="KAF3494509.1"/>
    <property type="molecule type" value="Genomic_DNA"/>
</dbReference>
<gene>
    <name evidence="1" type="ORF">DY000_02053863</name>
</gene>
<dbReference type="PANTHER" id="PTHR42704:SF16">
    <property type="entry name" value="RIBULOSE BISPHOSPHATE CARBOXYLASE LARGE CHAIN"/>
    <property type="match status" value="1"/>
</dbReference>
<proteinExistence type="predicted"/>
<dbReference type="InterPro" id="IPR036376">
    <property type="entry name" value="RuBisCO_lsu_C_sf"/>
</dbReference>
<dbReference type="SUPFAM" id="SSF51649">
    <property type="entry name" value="RuBisCo, C-terminal domain"/>
    <property type="match status" value="1"/>
</dbReference>